<proteinExistence type="inferred from homology"/>
<comment type="catalytic activity">
    <reaction evidence="13 14">
        <text>a very-long-chain (3R)-3-hydroxyacyl-CoA = a very-long-chain (2E)-enoyl-CoA + H2O</text>
        <dbReference type="Rhea" id="RHEA:45812"/>
        <dbReference type="ChEBI" id="CHEBI:15377"/>
        <dbReference type="ChEBI" id="CHEBI:83728"/>
        <dbReference type="ChEBI" id="CHEBI:85440"/>
        <dbReference type="EC" id="4.2.1.134"/>
    </reaction>
</comment>
<evidence type="ECO:0000256" key="12">
    <source>
        <dbReference type="ARBA" id="ARBA00023239"/>
    </source>
</evidence>
<evidence type="ECO:0000256" key="5">
    <source>
        <dbReference type="ARBA" id="ARBA00022516"/>
    </source>
</evidence>
<dbReference type="PANTHER" id="PTHR11035">
    <property type="entry name" value="VERY-LONG-CHAIN (3R)-3-HYDROXYACYL-COA DEHYDRATASE"/>
    <property type="match status" value="1"/>
</dbReference>
<evidence type="ECO:0000256" key="10">
    <source>
        <dbReference type="ARBA" id="ARBA00023136"/>
    </source>
</evidence>
<keyword evidence="5 14" id="KW-0444">Lipid biosynthesis</keyword>
<organism evidence="15 16">
    <name type="scientific">Coccomyxa viridis</name>
    <dbReference type="NCBI Taxonomy" id="1274662"/>
    <lineage>
        <taxon>Eukaryota</taxon>
        <taxon>Viridiplantae</taxon>
        <taxon>Chlorophyta</taxon>
        <taxon>core chlorophytes</taxon>
        <taxon>Trebouxiophyceae</taxon>
        <taxon>Trebouxiophyceae incertae sedis</taxon>
        <taxon>Coccomyxaceae</taxon>
        <taxon>Coccomyxa</taxon>
    </lineage>
</organism>
<evidence type="ECO:0000313" key="15">
    <source>
        <dbReference type="EMBL" id="CAK0761054.1"/>
    </source>
</evidence>
<sequence length="233" mass="26579">MANTYLLAYNTVLAAGWAYIWFLTAETVYKGGWTAEVYERTSLPLKICQTAAGMEVVHSVLGVVKSPFFTTFIQVLSRYWALWGIVEQAPEAIKTGSVKLLTVGDFTLQLNLLTLLFAWSTTEILRYGFYAAKEIDSVPYPLLWLRYTTFIVLYPLGVASEMTMVYLAMPTIRKERPLSFSMPNKVNFAFDYYWFCWCAIACYIPGLPELYLHMLRQRKKILGGPPKNAKKVA</sequence>
<keyword evidence="12 14" id="KW-0456">Lyase</keyword>
<evidence type="ECO:0000256" key="7">
    <source>
        <dbReference type="ARBA" id="ARBA00022832"/>
    </source>
</evidence>
<keyword evidence="16" id="KW-1185">Reference proteome</keyword>
<comment type="subcellular location">
    <subcellularLocation>
        <location evidence="14">Endoplasmic reticulum membrane</location>
        <topology evidence="14">Multi-pass membrane protein</topology>
    </subcellularLocation>
    <subcellularLocation>
        <location evidence="1">Membrane</location>
        <topology evidence="1">Multi-pass membrane protein</topology>
    </subcellularLocation>
</comment>
<protein>
    <recommendedName>
        <fullName evidence="4 14">Very-long-chain (3R)-3-hydroxyacyl-CoA dehydratase</fullName>
        <ecNumber evidence="4 14">4.2.1.134</ecNumber>
    </recommendedName>
</protein>
<evidence type="ECO:0000256" key="2">
    <source>
        <dbReference type="ARBA" id="ARBA00005194"/>
    </source>
</evidence>
<evidence type="ECO:0000256" key="6">
    <source>
        <dbReference type="ARBA" id="ARBA00022692"/>
    </source>
</evidence>
<keyword evidence="9 14" id="KW-0443">Lipid metabolism</keyword>
<keyword evidence="11 14" id="KW-0275">Fatty acid biosynthesis</keyword>
<dbReference type="PANTHER" id="PTHR11035:SF3">
    <property type="entry name" value="VERY-LONG-CHAIN (3R)-3-HYDROXYACYL-COA DEHYDRATASE"/>
    <property type="match status" value="1"/>
</dbReference>
<dbReference type="AlphaFoldDB" id="A0AAV1HZH9"/>
<accession>A0AAV1HZH9</accession>
<keyword evidence="7 14" id="KW-0276">Fatty acid metabolism</keyword>
<dbReference type="EC" id="4.2.1.134" evidence="4 14"/>
<dbReference type="GO" id="GO:0005789">
    <property type="term" value="C:endoplasmic reticulum membrane"/>
    <property type="evidence" value="ECO:0007669"/>
    <property type="project" value="UniProtKB-SubCell"/>
</dbReference>
<evidence type="ECO:0000256" key="11">
    <source>
        <dbReference type="ARBA" id="ARBA00023160"/>
    </source>
</evidence>
<evidence type="ECO:0000256" key="1">
    <source>
        <dbReference type="ARBA" id="ARBA00004141"/>
    </source>
</evidence>
<keyword evidence="14" id="KW-0256">Endoplasmic reticulum</keyword>
<dbReference type="Proteomes" id="UP001314263">
    <property type="component" value="Unassembled WGS sequence"/>
</dbReference>
<evidence type="ECO:0000256" key="8">
    <source>
        <dbReference type="ARBA" id="ARBA00022989"/>
    </source>
</evidence>
<evidence type="ECO:0000256" key="13">
    <source>
        <dbReference type="ARBA" id="ARBA00036671"/>
    </source>
</evidence>
<reference evidence="15 16" key="1">
    <citation type="submission" date="2023-10" db="EMBL/GenBank/DDBJ databases">
        <authorList>
            <person name="Maclean D."/>
            <person name="Macfadyen A."/>
        </authorList>
    </citation>
    <scope>NUCLEOTIDE SEQUENCE [LARGE SCALE GENOMIC DNA]</scope>
</reference>
<dbReference type="EMBL" id="CAUYUE010000004">
    <property type="protein sequence ID" value="CAK0761054.1"/>
    <property type="molecule type" value="Genomic_DNA"/>
</dbReference>
<dbReference type="GO" id="GO:0042761">
    <property type="term" value="P:very long-chain fatty acid biosynthetic process"/>
    <property type="evidence" value="ECO:0007669"/>
    <property type="project" value="TreeGrafter"/>
</dbReference>
<evidence type="ECO:0000256" key="9">
    <source>
        <dbReference type="ARBA" id="ARBA00023098"/>
    </source>
</evidence>
<dbReference type="GO" id="GO:0030148">
    <property type="term" value="P:sphingolipid biosynthetic process"/>
    <property type="evidence" value="ECO:0007669"/>
    <property type="project" value="TreeGrafter"/>
</dbReference>
<evidence type="ECO:0000256" key="14">
    <source>
        <dbReference type="RuleBase" id="RU363109"/>
    </source>
</evidence>
<dbReference type="GO" id="GO:0030497">
    <property type="term" value="P:fatty acid elongation"/>
    <property type="evidence" value="ECO:0007669"/>
    <property type="project" value="TreeGrafter"/>
</dbReference>
<feature type="transmembrane region" description="Helical" evidence="14">
    <location>
        <begin position="192"/>
        <end position="212"/>
    </location>
</feature>
<keyword evidence="8 14" id="KW-1133">Transmembrane helix</keyword>
<feature type="transmembrane region" description="Helical" evidence="14">
    <location>
        <begin position="151"/>
        <end position="172"/>
    </location>
</feature>
<evidence type="ECO:0000256" key="4">
    <source>
        <dbReference type="ARBA" id="ARBA00013122"/>
    </source>
</evidence>
<comment type="caution">
    <text evidence="14">Lacks conserved residue(s) required for the propagation of feature annotation.</text>
</comment>
<comment type="pathway">
    <text evidence="2 14">Lipid metabolism; fatty acid biosynthesis.</text>
</comment>
<name>A0AAV1HZH9_9CHLO</name>
<keyword evidence="10 14" id="KW-0472">Membrane</keyword>
<dbReference type="GO" id="GO:0102158">
    <property type="term" value="F:very-long-chain (3R)-3-hydroxyacyl-CoA dehydratase activity"/>
    <property type="evidence" value="ECO:0007669"/>
    <property type="project" value="UniProtKB-EC"/>
</dbReference>
<evidence type="ECO:0000313" key="16">
    <source>
        <dbReference type="Proteomes" id="UP001314263"/>
    </source>
</evidence>
<feature type="transmembrane region" description="Helical" evidence="14">
    <location>
        <begin position="6"/>
        <end position="24"/>
    </location>
</feature>
<dbReference type="Pfam" id="PF04387">
    <property type="entry name" value="PTPLA"/>
    <property type="match status" value="1"/>
</dbReference>
<comment type="caution">
    <text evidence="15">The sequence shown here is derived from an EMBL/GenBank/DDBJ whole genome shotgun (WGS) entry which is preliminary data.</text>
</comment>
<evidence type="ECO:0000256" key="3">
    <source>
        <dbReference type="ARBA" id="ARBA00007811"/>
    </source>
</evidence>
<comment type="similarity">
    <text evidence="3 14">Belongs to the very long-chain fatty acids dehydratase HACD family.</text>
</comment>
<keyword evidence="6 14" id="KW-0812">Transmembrane</keyword>
<gene>
    <name evidence="15" type="ORF">CVIRNUC_002824</name>
</gene>
<comment type="function">
    <text evidence="14">Catalyzes the third of the four reactions of the long-chain fatty acids elongation cycle. This endoplasmic reticulum-bound enzymatic process, allows the addition of two carbons to the chain of long- and very long-chain fatty acids/VLCFAs per cycle. This enzyme catalyzes the dehydration of the 3-hydroxyacyl-CoA intermediate into trans-2,3-enoyl-CoA, within each cycle of fatty acid elongation. Thereby, it participates to the production of VLCFAs of different chain lengths that are involved in multiple biological processes as precursors of membrane lipids and lipid mediators.</text>
</comment>
<dbReference type="InterPro" id="IPR007482">
    <property type="entry name" value="Tyr_Pase-like_PTPLA"/>
</dbReference>